<dbReference type="STRING" id="1121421.SAMN02745123_01871"/>
<dbReference type="PANTHER" id="PTHR42821">
    <property type="entry name" value="CATALASE"/>
    <property type="match status" value="1"/>
</dbReference>
<dbReference type="EC" id="1.11.1.6" evidence="3 10"/>
<feature type="compositionally biased region" description="Low complexity" evidence="15">
    <location>
        <begin position="504"/>
        <end position="520"/>
    </location>
</feature>
<evidence type="ECO:0000256" key="14">
    <source>
        <dbReference type="RuleBase" id="RU000498"/>
    </source>
</evidence>
<feature type="binding site" evidence="13">
    <location>
        <position position="364"/>
    </location>
    <ligand>
        <name>heme</name>
        <dbReference type="ChEBI" id="CHEBI:30413"/>
    </ligand>
</feature>
<comment type="function">
    <text evidence="10">Decomposes hydrogen peroxide into water and oxygen; serves to protect cells from the toxic effects of hydrogen peroxide.</text>
</comment>
<feature type="domain" description="Catalase core" evidence="16">
    <location>
        <begin position="23"/>
        <end position="411"/>
    </location>
</feature>
<keyword evidence="6 10" id="KW-0479">Metal-binding</keyword>
<evidence type="ECO:0000256" key="12">
    <source>
        <dbReference type="PIRSR" id="PIRSR038927-2"/>
    </source>
</evidence>
<dbReference type="Proteomes" id="UP000183997">
    <property type="component" value="Unassembled WGS sequence"/>
</dbReference>
<feature type="binding site" evidence="13">
    <location>
        <position position="67"/>
    </location>
    <ligand>
        <name>heme</name>
        <dbReference type="ChEBI" id="CHEBI:30413"/>
    </ligand>
</feature>
<name>A0A1M6SG98_9FIRM</name>
<dbReference type="PIRSF" id="PIRSF038927">
    <property type="entry name" value="Catalase_clade2"/>
    <property type="match status" value="1"/>
</dbReference>
<dbReference type="CDD" id="cd08155">
    <property type="entry name" value="catalase_clade_2"/>
    <property type="match status" value="1"/>
</dbReference>
<accession>A0A1M6SG98</accession>
<evidence type="ECO:0000256" key="3">
    <source>
        <dbReference type="ARBA" id="ARBA00012314"/>
    </source>
</evidence>
<dbReference type="InterPro" id="IPR018028">
    <property type="entry name" value="Catalase"/>
</dbReference>
<evidence type="ECO:0000256" key="5">
    <source>
        <dbReference type="ARBA" id="ARBA00022617"/>
    </source>
</evidence>
<keyword evidence="5 10" id="KW-0349">Heme</keyword>
<dbReference type="InterPro" id="IPR029062">
    <property type="entry name" value="Class_I_gatase-like"/>
</dbReference>
<comment type="cofactor">
    <cofactor evidence="1 10 12">
        <name>heme</name>
        <dbReference type="ChEBI" id="CHEBI:30413"/>
    </cofactor>
</comment>
<dbReference type="CDD" id="cd03132">
    <property type="entry name" value="GATase1_catalase"/>
    <property type="match status" value="1"/>
</dbReference>
<reference evidence="18" key="1">
    <citation type="submission" date="2016-11" db="EMBL/GenBank/DDBJ databases">
        <authorList>
            <person name="Varghese N."/>
            <person name="Submissions S."/>
        </authorList>
    </citation>
    <scope>NUCLEOTIDE SEQUENCE [LARGE SCALE GENOMIC DNA]</scope>
    <source>
        <strain evidence="18">DSM 10349</strain>
    </source>
</reference>
<dbReference type="InterPro" id="IPR010582">
    <property type="entry name" value="Catalase_immune_responsive"/>
</dbReference>
<evidence type="ECO:0000256" key="8">
    <source>
        <dbReference type="ARBA" id="ARBA00023004"/>
    </source>
</evidence>
<evidence type="ECO:0000256" key="10">
    <source>
        <dbReference type="PIRNR" id="PIRNR038927"/>
    </source>
</evidence>
<dbReference type="PROSITE" id="PS00437">
    <property type="entry name" value="CATALASE_1"/>
    <property type="match status" value="1"/>
</dbReference>
<organism evidence="17 18">
    <name type="scientific">Desulforamulus aeronauticus DSM 10349</name>
    <dbReference type="NCBI Taxonomy" id="1121421"/>
    <lineage>
        <taxon>Bacteria</taxon>
        <taxon>Bacillati</taxon>
        <taxon>Bacillota</taxon>
        <taxon>Clostridia</taxon>
        <taxon>Eubacteriales</taxon>
        <taxon>Peptococcaceae</taxon>
        <taxon>Desulforamulus</taxon>
    </lineage>
</organism>
<dbReference type="Pfam" id="PF00199">
    <property type="entry name" value="Catalase"/>
    <property type="match status" value="1"/>
</dbReference>
<keyword evidence="8 10" id="KW-0408">Iron</keyword>
<evidence type="ECO:0000256" key="11">
    <source>
        <dbReference type="PIRSR" id="PIRSR038927-1"/>
    </source>
</evidence>
<keyword evidence="7 10" id="KW-0560">Oxidoreductase</keyword>
<evidence type="ECO:0000313" key="17">
    <source>
        <dbReference type="EMBL" id="SHK43753.1"/>
    </source>
</evidence>
<feature type="active site" evidence="11">
    <location>
        <position position="70"/>
    </location>
</feature>
<dbReference type="Pfam" id="PF06628">
    <property type="entry name" value="Catalase-rel"/>
    <property type="match status" value="1"/>
</dbReference>
<evidence type="ECO:0000256" key="4">
    <source>
        <dbReference type="ARBA" id="ARBA00022559"/>
    </source>
</evidence>
<dbReference type="GO" id="GO:0046872">
    <property type="term" value="F:metal ion binding"/>
    <property type="evidence" value="ECO:0007669"/>
    <property type="project" value="UniProtKB-KW"/>
</dbReference>
<dbReference type="SUPFAM" id="SSF56634">
    <property type="entry name" value="Heme-dependent catalase-like"/>
    <property type="match status" value="1"/>
</dbReference>
<gene>
    <name evidence="17" type="ORF">SAMN02745123_01871</name>
</gene>
<dbReference type="PANTHER" id="PTHR42821:SF1">
    <property type="entry name" value="CATALASE-B"/>
    <property type="match status" value="1"/>
</dbReference>
<feature type="region of interest" description="Disordered" evidence="15">
    <location>
        <begin position="503"/>
        <end position="527"/>
    </location>
</feature>
<dbReference type="GO" id="GO:0005829">
    <property type="term" value="C:cytosol"/>
    <property type="evidence" value="ECO:0007669"/>
    <property type="project" value="TreeGrafter"/>
</dbReference>
<sequence length="681" mass="76077">MKKNQKSLDLDTARVSHGSGYLTTNQGVGVNNTDDSLKAGKRGPTLMEDFIFREKITHFDHERIPERIVHARGSGAHGYFQVYENLSHLTKAHFLSDPNLITPVFVRFSTVAGFRGSPDTVRDVRGFAVKFYTQEGNYDIVGNNMPVFFIQDAIKFPDLIHSVKPEPNNEMPQAASAHDTFWDFVVNTPETMHNVMWLMSPRAVPKSYRTMEGFGINTFRLVNTKGEFKFVKFHWKPLLGVHSLVWDEAEKIAGKDPDFNRRDLWENIENGNPVEFELGIQVLNPEDEFKFDFDILDCTKLWPEELIPVQKIGKMTLNQNVNNFFAETEQIAFCPANVVPGIDFSNDPMLQGRLFSYLDTQISRLGGPNFQQIPINRPLPKVNNNQRDGMHRMTIDEGQTSYYPNSLNNGEPHAARDGESHFEHYQEKVDGHIIRERSASFRDHYTQPAMFWNSMSDWERAHIIDAFRFQLGKCKNKNTHQRLVDMLGNVDPVLAQKVAEGLGATPPANATNPTTAASPALSMENTAKSPKTRKVAILLGDGFDKVQFNAITSALTAAGASFDVVSGKLGPVMASDNSTVECTQTYATTAAVFYDAVYIPGGSHAESLKGLVGVHSFLCDTFNHYKTIGLSGEATALLSLLRTGQKEEPGIICEPATNVASYVGNFLEALTTGRHFQRKIS</sequence>
<evidence type="ECO:0000256" key="15">
    <source>
        <dbReference type="SAM" id="MobiDB-lite"/>
    </source>
</evidence>
<proteinExistence type="inferred from homology"/>
<evidence type="ECO:0000256" key="7">
    <source>
        <dbReference type="ARBA" id="ARBA00023002"/>
    </source>
</evidence>
<evidence type="ECO:0000313" key="18">
    <source>
        <dbReference type="Proteomes" id="UP000183997"/>
    </source>
</evidence>
<keyword evidence="9 10" id="KW-0376">Hydrogen peroxide</keyword>
<comment type="catalytic activity">
    <reaction evidence="10 14">
        <text>2 H2O2 = O2 + 2 H2O</text>
        <dbReference type="Rhea" id="RHEA:20309"/>
        <dbReference type="ChEBI" id="CHEBI:15377"/>
        <dbReference type="ChEBI" id="CHEBI:15379"/>
        <dbReference type="ChEBI" id="CHEBI:16240"/>
        <dbReference type="EC" id="1.11.1.6"/>
    </reaction>
</comment>
<dbReference type="SMART" id="SM01060">
    <property type="entry name" value="Catalase"/>
    <property type="match status" value="1"/>
</dbReference>
<keyword evidence="18" id="KW-1185">Reference proteome</keyword>
<dbReference type="InterPro" id="IPR002226">
    <property type="entry name" value="Catalase_haem_BS"/>
</dbReference>
<dbReference type="AlphaFoldDB" id="A0A1M6SG98"/>
<comment type="similarity">
    <text evidence="2">Belongs to the catalase family. HPII subfamily.</text>
</comment>
<dbReference type="InterPro" id="IPR043156">
    <property type="entry name" value="Catalase_clade2_helical"/>
</dbReference>
<evidence type="ECO:0000256" key="2">
    <source>
        <dbReference type="ARBA" id="ARBA00010660"/>
    </source>
</evidence>
<dbReference type="GO" id="GO:0006979">
    <property type="term" value="P:response to oxidative stress"/>
    <property type="evidence" value="ECO:0007669"/>
    <property type="project" value="InterPro"/>
</dbReference>
<evidence type="ECO:0000256" key="13">
    <source>
        <dbReference type="PIRSR" id="PIRSR038927-3"/>
    </source>
</evidence>
<dbReference type="PROSITE" id="PS51402">
    <property type="entry name" value="CATALASE_3"/>
    <property type="match status" value="1"/>
</dbReference>
<dbReference type="GO" id="GO:0042744">
    <property type="term" value="P:hydrogen peroxide catabolic process"/>
    <property type="evidence" value="ECO:0007669"/>
    <property type="project" value="UniProtKB-UniRule"/>
</dbReference>
<dbReference type="Gene3D" id="2.40.180.10">
    <property type="entry name" value="Catalase core domain"/>
    <property type="match status" value="1"/>
</dbReference>
<feature type="binding site" evidence="13">
    <location>
        <position position="156"/>
    </location>
    <ligand>
        <name>heme</name>
        <dbReference type="ChEBI" id="CHEBI:30413"/>
    </ligand>
</feature>
<dbReference type="Pfam" id="PF18011">
    <property type="entry name" value="Catalase_C"/>
    <property type="match status" value="1"/>
</dbReference>
<protein>
    <recommendedName>
        <fullName evidence="3 10">Catalase</fullName>
        <ecNumber evidence="3 10">1.11.1.6</ecNumber>
    </recommendedName>
</protein>
<feature type="active site" evidence="11">
    <location>
        <position position="143"/>
    </location>
</feature>
<dbReference type="PRINTS" id="PR00067">
    <property type="entry name" value="CATALASE"/>
</dbReference>
<dbReference type="PROSITE" id="PS00438">
    <property type="entry name" value="CATALASE_2"/>
    <property type="match status" value="1"/>
</dbReference>
<dbReference type="InterPro" id="IPR041399">
    <property type="entry name" value="Catalase_large_C"/>
</dbReference>
<dbReference type="InterPro" id="IPR024712">
    <property type="entry name" value="Catalase_clade2"/>
</dbReference>
<dbReference type="GO" id="GO:0020037">
    <property type="term" value="F:heme binding"/>
    <property type="evidence" value="ECO:0007669"/>
    <property type="project" value="UniProtKB-UniRule"/>
</dbReference>
<dbReference type="FunFam" id="2.40.180.10:FF:000003">
    <property type="entry name" value="Catalase"/>
    <property type="match status" value="1"/>
</dbReference>
<dbReference type="InterPro" id="IPR020835">
    <property type="entry name" value="Catalase_sf"/>
</dbReference>
<dbReference type="InterPro" id="IPR024708">
    <property type="entry name" value="Catalase_AS"/>
</dbReference>
<dbReference type="EMBL" id="FRAR01000013">
    <property type="protein sequence ID" value="SHK43753.1"/>
    <property type="molecule type" value="Genomic_DNA"/>
</dbReference>
<dbReference type="Gene3D" id="1.20.1370.20">
    <property type="match status" value="1"/>
</dbReference>
<feature type="binding site" evidence="13">
    <location>
        <position position="353"/>
    </location>
    <ligand>
        <name>heme</name>
        <dbReference type="ChEBI" id="CHEBI:30413"/>
    </ligand>
</feature>
<feature type="binding site" description="axial binding residue" evidence="12">
    <location>
        <position position="357"/>
    </location>
    <ligand>
        <name>heme</name>
        <dbReference type="ChEBI" id="CHEBI:30413"/>
    </ligand>
    <ligandPart>
        <name>Fe</name>
        <dbReference type="ChEBI" id="CHEBI:18248"/>
    </ligandPart>
</feature>
<evidence type="ECO:0000259" key="16">
    <source>
        <dbReference type="SMART" id="SM01060"/>
    </source>
</evidence>
<evidence type="ECO:0000256" key="9">
    <source>
        <dbReference type="ARBA" id="ARBA00023324"/>
    </source>
</evidence>
<evidence type="ECO:0000256" key="6">
    <source>
        <dbReference type="ARBA" id="ARBA00022723"/>
    </source>
</evidence>
<dbReference type="InterPro" id="IPR011614">
    <property type="entry name" value="Catalase_core"/>
</dbReference>
<evidence type="ECO:0000256" key="1">
    <source>
        <dbReference type="ARBA" id="ARBA00001971"/>
    </source>
</evidence>
<dbReference type="GO" id="GO:0004096">
    <property type="term" value="F:catalase activity"/>
    <property type="evidence" value="ECO:0007669"/>
    <property type="project" value="UniProtKB-UniRule"/>
</dbReference>
<feature type="binding site" evidence="13">
    <location>
        <position position="107"/>
    </location>
    <ligand>
        <name>heme</name>
        <dbReference type="ChEBI" id="CHEBI:30413"/>
    </ligand>
</feature>
<dbReference type="Gene3D" id="3.40.50.880">
    <property type="match status" value="1"/>
</dbReference>
<dbReference type="SUPFAM" id="SSF52317">
    <property type="entry name" value="Class I glutamine amidotransferase-like"/>
    <property type="match status" value="1"/>
</dbReference>
<keyword evidence="4 10" id="KW-0575">Peroxidase</keyword>